<dbReference type="Proteomes" id="UP000441399">
    <property type="component" value="Unassembled WGS sequence"/>
</dbReference>
<protein>
    <recommendedName>
        <fullName evidence="4">Probable chorismate pyruvate-lyase</fullName>
        <shortName evidence="4">CL</shortName>
        <shortName evidence="4">CPL</shortName>
        <ecNumber evidence="4">4.1.3.40</ecNumber>
    </recommendedName>
</protein>
<comment type="pathway">
    <text evidence="4">Cofactor biosynthesis; ubiquinone biosynthesis.</text>
</comment>
<name>A0A5S9QFQ9_9GAMM</name>
<dbReference type="GO" id="GO:0042866">
    <property type="term" value="P:pyruvate biosynthetic process"/>
    <property type="evidence" value="ECO:0007669"/>
    <property type="project" value="UniProtKB-UniRule"/>
</dbReference>
<gene>
    <name evidence="4 5" type="primary">ubiC</name>
    <name evidence="5" type="ORF">OPDIPICF_01937</name>
</gene>
<feature type="binding site" evidence="4">
    <location>
        <position position="169"/>
    </location>
    <ligand>
        <name>substrate</name>
    </ligand>
</feature>
<dbReference type="InterPro" id="IPR028978">
    <property type="entry name" value="Chorismate_lyase_/UTRA_dom_sf"/>
</dbReference>
<dbReference type="OrthoDB" id="9789493at2"/>
<evidence type="ECO:0000256" key="3">
    <source>
        <dbReference type="ARBA" id="ARBA00023239"/>
    </source>
</evidence>
<evidence type="ECO:0000313" key="5">
    <source>
        <dbReference type="EMBL" id="CAA0116797.1"/>
    </source>
</evidence>
<dbReference type="HAMAP" id="MF_01632">
    <property type="entry name" value="UbiC"/>
    <property type="match status" value="1"/>
</dbReference>
<dbReference type="EMBL" id="CACSIO010000023">
    <property type="protein sequence ID" value="CAA0116797.1"/>
    <property type="molecule type" value="Genomic_DNA"/>
</dbReference>
<dbReference type="GO" id="GO:0006744">
    <property type="term" value="P:ubiquinone biosynthetic process"/>
    <property type="evidence" value="ECO:0007669"/>
    <property type="project" value="UniProtKB-UniRule"/>
</dbReference>
<keyword evidence="4 5" id="KW-0670">Pyruvate</keyword>
<dbReference type="GO" id="GO:0008813">
    <property type="term" value="F:chorismate lyase activity"/>
    <property type="evidence" value="ECO:0007669"/>
    <property type="project" value="UniProtKB-UniRule"/>
</dbReference>
<evidence type="ECO:0000256" key="4">
    <source>
        <dbReference type="HAMAP-Rule" id="MF_01632"/>
    </source>
</evidence>
<dbReference type="SUPFAM" id="SSF64288">
    <property type="entry name" value="Chorismate lyase-like"/>
    <property type="match status" value="1"/>
</dbReference>
<keyword evidence="3 4" id="KW-0456">Lyase</keyword>
<proteinExistence type="inferred from homology"/>
<dbReference type="EC" id="4.1.3.40" evidence="4"/>
<dbReference type="UniPathway" id="UPA00232"/>
<dbReference type="Gene3D" id="3.40.1410.10">
    <property type="entry name" value="Chorismate lyase-like"/>
    <property type="match status" value="1"/>
</dbReference>
<evidence type="ECO:0000256" key="2">
    <source>
        <dbReference type="ARBA" id="ARBA00022688"/>
    </source>
</evidence>
<reference evidence="5 6" key="1">
    <citation type="submission" date="2019-11" db="EMBL/GenBank/DDBJ databases">
        <authorList>
            <person name="Holert J."/>
        </authorList>
    </citation>
    <scope>NUCLEOTIDE SEQUENCE [LARGE SCALE GENOMIC DNA]</scope>
    <source>
        <strain evidence="5">SB11_3</strain>
    </source>
</reference>
<sequence length="184" mass="20854">MFNSLGWYDQRQFSLQQLPASVRPWLLDTSSLTARLIAASHGNFRVQVLRQSWRLPTQNEAQALGIPPRQHALIREVLLLCHDTPWVYARSVIPAASLTGRLRFLRRLQDSALGALLFKAPNLSRSRFDIAVIRKHNQPSALHRVTNGATVYGRRSLFHIYGKQLLVAEIFLPACELGQLPPSR</sequence>
<feature type="binding site" evidence="4">
    <location>
        <position position="113"/>
    </location>
    <ligand>
        <name>substrate</name>
    </ligand>
</feature>
<comment type="caution">
    <text evidence="4">Lacks conserved residue(s) required for the propagation of feature annotation.</text>
</comment>
<comment type="similarity">
    <text evidence="4">Belongs to the UbiC family.</text>
</comment>
<comment type="subcellular location">
    <subcellularLocation>
        <location evidence="4">Cytoplasm</location>
    </subcellularLocation>
</comment>
<dbReference type="AlphaFoldDB" id="A0A5S9QFQ9"/>
<dbReference type="InterPro" id="IPR007440">
    <property type="entry name" value="Chorismate--pyruvate_lyase"/>
</dbReference>
<comment type="function">
    <text evidence="4">Removes the pyruvyl group from chorismate, with concomitant aromatization of the ring, to provide 4-hydroxybenzoate (4HB) for the ubiquinone pathway.</text>
</comment>
<dbReference type="PANTHER" id="PTHR38683:SF1">
    <property type="entry name" value="CHORISMATE PYRUVATE-LYASE"/>
    <property type="match status" value="1"/>
</dbReference>
<comment type="catalytic activity">
    <reaction evidence="4">
        <text>chorismate = 4-hydroxybenzoate + pyruvate</text>
        <dbReference type="Rhea" id="RHEA:16505"/>
        <dbReference type="ChEBI" id="CHEBI:15361"/>
        <dbReference type="ChEBI" id="CHEBI:17879"/>
        <dbReference type="ChEBI" id="CHEBI:29748"/>
        <dbReference type="EC" id="4.1.3.40"/>
    </reaction>
</comment>
<organism evidence="5 6">
    <name type="scientific">BD1-7 clade bacterium</name>
    <dbReference type="NCBI Taxonomy" id="2029982"/>
    <lineage>
        <taxon>Bacteria</taxon>
        <taxon>Pseudomonadati</taxon>
        <taxon>Pseudomonadota</taxon>
        <taxon>Gammaproteobacteria</taxon>
        <taxon>Cellvibrionales</taxon>
        <taxon>Spongiibacteraceae</taxon>
        <taxon>BD1-7 clade</taxon>
    </lineage>
</organism>
<keyword evidence="1 4" id="KW-0963">Cytoplasm</keyword>
<keyword evidence="2 4" id="KW-0831">Ubiquinone biosynthesis</keyword>
<accession>A0A5S9QFQ9</accession>
<feature type="binding site" evidence="4">
    <location>
        <position position="75"/>
    </location>
    <ligand>
        <name>substrate</name>
    </ligand>
</feature>
<evidence type="ECO:0000256" key="1">
    <source>
        <dbReference type="ARBA" id="ARBA00022490"/>
    </source>
</evidence>
<keyword evidence="6" id="KW-1185">Reference proteome</keyword>
<evidence type="ECO:0000313" key="6">
    <source>
        <dbReference type="Proteomes" id="UP000441399"/>
    </source>
</evidence>
<dbReference type="GO" id="GO:0005829">
    <property type="term" value="C:cytosol"/>
    <property type="evidence" value="ECO:0007669"/>
    <property type="project" value="TreeGrafter"/>
</dbReference>
<dbReference type="PANTHER" id="PTHR38683">
    <property type="entry name" value="CHORISMATE PYRUVATE-LYASE"/>
    <property type="match status" value="1"/>
</dbReference>
<dbReference type="Pfam" id="PF04345">
    <property type="entry name" value="Chor_lyase"/>
    <property type="match status" value="1"/>
</dbReference>